<protein>
    <recommendedName>
        <fullName evidence="4">G-protein coupled receptors family 1 profile domain-containing protein</fullName>
    </recommendedName>
</protein>
<dbReference type="PANTHER" id="PTHR47760">
    <property type="entry name" value="G-PROTEIN COUPLED RECEPTOR B0563.6-LIKE PROTEIN-RELATED"/>
    <property type="match status" value="1"/>
</dbReference>
<dbReference type="Proteomes" id="UP000826195">
    <property type="component" value="Unassembled WGS sequence"/>
</dbReference>
<dbReference type="Pfam" id="PF10324">
    <property type="entry name" value="7TM_GPCR_Srw"/>
    <property type="match status" value="1"/>
</dbReference>
<dbReference type="SUPFAM" id="SSF81321">
    <property type="entry name" value="Family A G protein-coupled receptor-like"/>
    <property type="match status" value="1"/>
</dbReference>
<evidence type="ECO:0008006" key="4">
    <source>
        <dbReference type="Google" id="ProtNLM"/>
    </source>
</evidence>
<sequence>MTNIFNESGNNNHLCVLLEDLEMLEDPRTASLRQVSYGIVLPTICCLGIIGNIFNLIVLTRKNMRGTAYIYMRGYSAAALLAILFCVPFASRVLNHKETGRWNNWPQAFYHAHLELFLGNGCLETNFIILSKIFLQPLTTCGLIFQSSKSRLDFRTSPRETAS</sequence>
<dbReference type="Gene3D" id="1.20.1070.10">
    <property type="entry name" value="Rhodopsin 7-helix transmembrane proteins"/>
    <property type="match status" value="1"/>
</dbReference>
<organism evidence="2 3">
    <name type="scientific">Cotesia glomerata</name>
    <name type="common">Lepidopteran parasitic wasp</name>
    <name type="synonym">Apanteles glomeratus</name>
    <dbReference type="NCBI Taxonomy" id="32391"/>
    <lineage>
        <taxon>Eukaryota</taxon>
        <taxon>Metazoa</taxon>
        <taxon>Ecdysozoa</taxon>
        <taxon>Arthropoda</taxon>
        <taxon>Hexapoda</taxon>
        <taxon>Insecta</taxon>
        <taxon>Pterygota</taxon>
        <taxon>Neoptera</taxon>
        <taxon>Endopterygota</taxon>
        <taxon>Hymenoptera</taxon>
        <taxon>Apocrita</taxon>
        <taxon>Ichneumonoidea</taxon>
        <taxon>Braconidae</taxon>
        <taxon>Microgastrinae</taxon>
        <taxon>Cotesia</taxon>
    </lineage>
</organism>
<dbReference type="InterPro" id="IPR019427">
    <property type="entry name" value="7TM_GPCR_serpentine_rcpt_Srw"/>
</dbReference>
<dbReference type="GO" id="GO:0008528">
    <property type="term" value="F:G protein-coupled peptide receptor activity"/>
    <property type="evidence" value="ECO:0007669"/>
    <property type="project" value="InterPro"/>
</dbReference>
<keyword evidence="1" id="KW-0812">Transmembrane</keyword>
<name>A0AAV7HSZ3_COTGL</name>
<keyword evidence="1" id="KW-0472">Membrane</keyword>
<evidence type="ECO:0000313" key="3">
    <source>
        <dbReference type="Proteomes" id="UP000826195"/>
    </source>
</evidence>
<dbReference type="EMBL" id="JAHXZJ010002982">
    <property type="protein sequence ID" value="KAH0534821.1"/>
    <property type="molecule type" value="Genomic_DNA"/>
</dbReference>
<proteinExistence type="predicted"/>
<feature type="transmembrane region" description="Helical" evidence="1">
    <location>
        <begin position="35"/>
        <end position="58"/>
    </location>
</feature>
<evidence type="ECO:0000256" key="1">
    <source>
        <dbReference type="SAM" id="Phobius"/>
    </source>
</evidence>
<dbReference type="InterPro" id="IPR053093">
    <property type="entry name" value="GPCR-like"/>
</dbReference>
<reference evidence="2 3" key="1">
    <citation type="journal article" date="2021" name="J. Hered.">
        <title>A chromosome-level genome assembly of the parasitoid wasp, Cotesia glomerata (Hymenoptera: Braconidae).</title>
        <authorList>
            <person name="Pinto B.J."/>
            <person name="Weis J.J."/>
            <person name="Gamble T."/>
            <person name="Ode P.J."/>
            <person name="Paul R."/>
            <person name="Zaspel J.M."/>
        </authorList>
    </citation>
    <scope>NUCLEOTIDE SEQUENCE [LARGE SCALE GENOMIC DNA]</scope>
    <source>
        <strain evidence="2">CgM1</strain>
    </source>
</reference>
<gene>
    <name evidence="2" type="ORF">KQX54_009040</name>
</gene>
<dbReference type="PANTHER" id="PTHR47760:SF1">
    <property type="entry name" value="G-PROTEIN COUPLED RECEPTORS FAMILY 1 PROFILE DOMAIN-CONTAINING PROTEIN"/>
    <property type="match status" value="1"/>
</dbReference>
<accession>A0AAV7HSZ3</accession>
<keyword evidence="1" id="KW-1133">Transmembrane helix</keyword>
<comment type="caution">
    <text evidence="2">The sequence shown here is derived from an EMBL/GenBank/DDBJ whole genome shotgun (WGS) entry which is preliminary data.</text>
</comment>
<feature type="transmembrane region" description="Helical" evidence="1">
    <location>
        <begin position="70"/>
        <end position="90"/>
    </location>
</feature>
<keyword evidence="3" id="KW-1185">Reference proteome</keyword>
<evidence type="ECO:0000313" key="2">
    <source>
        <dbReference type="EMBL" id="KAH0534821.1"/>
    </source>
</evidence>
<dbReference type="AlphaFoldDB" id="A0AAV7HSZ3"/>